<protein>
    <submittedName>
        <fullName evidence="1">Uncharacterized protein</fullName>
    </submittedName>
</protein>
<proteinExistence type="predicted"/>
<dbReference type="Proteomes" id="UP001595912">
    <property type="component" value="Unassembled WGS sequence"/>
</dbReference>
<evidence type="ECO:0000313" key="2">
    <source>
        <dbReference type="Proteomes" id="UP001595912"/>
    </source>
</evidence>
<sequence length="477" mass="51352">MSELVGSLSAVFAGYAEFWLGVSHPVPAFRAEVDGPDLELTVEVGGVERRVVGRPSAYAVLAHRFWAAVLPPPVVIPSLIREGNEGQDWLRFDDEHAAAPLRVVAACLEEAGEPAEAALIHRLLAGTDGDWGVPPWTSAEDYTGYHEVPVSLLALVQHRSPVVARIAGRKSWNATSTVKALQAGAGVSEPVDRLALAHLSAHTINEWMWSEGLKHDDALRFLLALTTDQDVAGMVALGGAEDMAMALVRQRAYAEAIPWLTACIDGEVRVAELAAARHECRLAVGDPAADDDWALVERTIHAPDAKRNRAEAFAGGPYWHDVRFAGSLDARRAAGLARAAEATALRAAGEDLWLVEQVRRYGHDTARKGIERLLKRRAFTPGDTSALRTRAQELCDEAVRVAGPDAADTTPTTAEDGKDRERFFRANALFGSVGRAREALGDRDGALAAYTTARDVALASGISGDWWAGDVQRVQHG</sequence>
<keyword evidence="2" id="KW-1185">Reference proteome</keyword>
<accession>A0ABV9W9I2</accession>
<comment type="caution">
    <text evidence="1">The sequence shown here is derived from an EMBL/GenBank/DDBJ whole genome shotgun (WGS) entry which is preliminary data.</text>
</comment>
<name>A0ABV9W9I2_9ACTN</name>
<gene>
    <name evidence="1" type="ORF">ACFPIJ_39905</name>
</gene>
<dbReference type="EMBL" id="JBHSIU010000054">
    <property type="protein sequence ID" value="MFC5003978.1"/>
    <property type="molecule type" value="Genomic_DNA"/>
</dbReference>
<reference evidence="2" key="1">
    <citation type="journal article" date="2019" name="Int. J. Syst. Evol. Microbiol.">
        <title>The Global Catalogue of Microorganisms (GCM) 10K type strain sequencing project: providing services to taxonomists for standard genome sequencing and annotation.</title>
        <authorList>
            <consortium name="The Broad Institute Genomics Platform"/>
            <consortium name="The Broad Institute Genome Sequencing Center for Infectious Disease"/>
            <person name="Wu L."/>
            <person name="Ma J."/>
        </authorList>
    </citation>
    <scope>NUCLEOTIDE SEQUENCE [LARGE SCALE GENOMIC DNA]</scope>
    <source>
        <strain evidence="2">CGMCC 4.7152</strain>
    </source>
</reference>
<evidence type="ECO:0000313" key="1">
    <source>
        <dbReference type="EMBL" id="MFC5003978.1"/>
    </source>
</evidence>
<dbReference type="RefSeq" id="WP_380123414.1">
    <property type="nucleotide sequence ID" value="NZ_JBHSIU010000054.1"/>
</dbReference>
<organism evidence="1 2">
    <name type="scientific">Dactylosporangium cerinum</name>
    <dbReference type="NCBI Taxonomy" id="1434730"/>
    <lineage>
        <taxon>Bacteria</taxon>
        <taxon>Bacillati</taxon>
        <taxon>Actinomycetota</taxon>
        <taxon>Actinomycetes</taxon>
        <taxon>Micromonosporales</taxon>
        <taxon>Micromonosporaceae</taxon>
        <taxon>Dactylosporangium</taxon>
    </lineage>
</organism>